<sequence length="273" mass="31363">MKQKEKNNMAMDLITKQDGTTLHYSTMGQGYPVVLVHTAFDNYAVFNDLAKVLAKSFQVVLIDLRGHGYSDKPRNIEFYDFADDIKFLLDAIYIDEAAFIGHEMGALIAADMSVRNPGYISSITLVNPTSIEGELPEERLFRKYAHKIRNWEDDKQEKFLDKRRYYKARKMNKFLKHVVDTNSISTKEEIQAVKDVFKSEGIADVFKHVQVPTLIVAGEHGERTTTLEAKEVADLIQHCEFNVYQHSSAYPFVEEQAQFTQETTNFIQQHAPK</sequence>
<proteinExistence type="predicted"/>
<dbReference type="Gene3D" id="3.40.50.1820">
    <property type="entry name" value="alpha/beta hydrolase"/>
    <property type="match status" value="1"/>
</dbReference>
<dbReference type="GO" id="GO:0016787">
    <property type="term" value="F:hydrolase activity"/>
    <property type="evidence" value="ECO:0007669"/>
    <property type="project" value="UniProtKB-KW"/>
</dbReference>
<protein>
    <submittedName>
        <fullName evidence="3">Hydrolase</fullName>
    </submittedName>
</protein>
<keyword evidence="1 3" id="KW-0378">Hydrolase</keyword>
<reference evidence="3" key="1">
    <citation type="submission" date="2013-12" db="EMBL/GenBank/DDBJ databases">
        <title>A Varibaculum cambriense genome reconstructed from a premature infant gut community with otherwise low bacterial novelty that shifts toward anaerobic metabolism during the third week of life.</title>
        <authorList>
            <person name="Brown C.T."/>
            <person name="Sharon I."/>
            <person name="Thomas B.C."/>
            <person name="Castelle C.J."/>
            <person name="Morowitz M.J."/>
            <person name="Banfield J.F."/>
        </authorList>
    </citation>
    <scope>NUCLEOTIDE SEQUENCE</scope>
</reference>
<dbReference type="InterPro" id="IPR029058">
    <property type="entry name" value="AB_hydrolase_fold"/>
</dbReference>
<organism evidence="3">
    <name type="scientific">human gut metagenome</name>
    <dbReference type="NCBI Taxonomy" id="408170"/>
    <lineage>
        <taxon>unclassified sequences</taxon>
        <taxon>metagenomes</taxon>
        <taxon>organismal metagenomes</taxon>
    </lineage>
</organism>
<gene>
    <name evidence="3" type="ORF">Q604_UNBC18300G0008</name>
</gene>
<dbReference type="Pfam" id="PF00561">
    <property type="entry name" value="Abhydrolase_1"/>
    <property type="match status" value="1"/>
</dbReference>
<dbReference type="EMBL" id="AZMM01018300">
    <property type="protein sequence ID" value="ETJ21970.1"/>
    <property type="molecule type" value="Genomic_DNA"/>
</dbReference>
<accession>W1WXZ9</accession>
<evidence type="ECO:0000259" key="2">
    <source>
        <dbReference type="Pfam" id="PF00561"/>
    </source>
</evidence>
<dbReference type="InterPro" id="IPR050266">
    <property type="entry name" value="AB_hydrolase_sf"/>
</dbReference>
<dbReference type="SUPFAM" id="SSF53474">
    <property type="entry name" value="alpha/beta-Hydrolases"/>
    <property type="match status" value="1"/>
</dbReference>
<evidence type="ECO:0000256" key="1">
    <source>
        <dbReference type="ARBA" id="ARBA00022801"/>
    </source>
</evidence>
<name>W1WXZ9_9ZZZZ</name>
<feature type="domain" description="AB hydrolase-1" evidence="2">
    <location>
        <begin position="31"/>
        <end position="221"/>
    </location>
</feature>
<dbReference type="PANTHER" id="PTHR43798">
    <property type="entry name" value="MONOACYLGLYCEROL LIPASE"/>
    <property type="match status" value="1"/>
</dbReference>
<dbReference type="GO" id="GO:0016020">
    <property type="term" value="C:membrane"/>
    <property type="evidence" value="ECO:0007669"/>
    <property type="project" value="TreeGrafter"/>
</dbReference>
<comment type="caution">
    <text evidence="3">The sequence shown here is derived from an EMBL/GenBank/DDBJ whole genome shotgun (WGS) entry which is preliminary data.</text>
</comment>
<evidence type="ECO:0000313" key="3">
    <source>
        <dbReference type="EMBL" id="ETJ21970.1"/>
    </source>
</evidence>
<dbReference type="PANTHER" id="PTHR43798:SF31">
    <property type="entry name" value="AB HYDROLASE SUPERFAMILY PROTEIN YCLE"/>
    <property type="match status" value="1"/>
</dbReference>
<dbReference type="AlphaFoldDB" id="W1WXZ9"/>
<dbReference type="InterPro" id="IPR000073">
    <property type="entry name" value="AB_hydrolase_1"/>
</dbReference>